<name>A0AAN8NRZ6_POLSC</name>
<feature type="region of interest" description="Disordered" evidence="1">
    <location>
        <begin position="1"/>
        <end position="37"/>
    </location>
</feature>
<dbReference type="AlphaFoldDB" id="A0AAN8NRZ6"/>
<dbReference type="Proteomes" id="UP001372834">
    <property type="component" value="Unassembled WGS sequence"/>
</dbReference>
<evidence type="ECO:0000313" key="3">
    <source>
        <dbReference type="Proteomes" id="UP001372834"/>
    </source>
</evidence>
<sequence length="53" mass="6519">MEKWGKNGQQKMRKKTERNKLESLKKQTEREREIKGELKEQNKEETWVDTVKE</sequence>
<evidence type="ECO:0000313" key="2">
    <source>
        <dbReference type="EMBL" id="KAK6619521.1"/>
    </source>
</evidence>
<evidence type="ECO:0000256" key="1">
    <source>
        <dbReference type="SAM" id="MobiDB-lite"/>
    </source>
</evidence>
<protein>
    <submittedName>
        <fullName evidence="2">Uncharacterized protein</fullName>
    </submittedName>
</protein>
<accession>A0AAN8NRZ6</accession>
<feature type="compositionally biased region" description="Basic and acidic residues" evidence="1">
    <location>
        <begin position="18"/>
        <end position="37"/>
    </location>
</feature>
<reference evidence="2 3" key="1">
    <citation type="submission" date="2023-10" db="EMBL/GenBank/DDBJ databases">
        <title>Genomes of two closely related lineages of the louse Polyplax serrata with different host specificities.</title>
        <authorList>
            <person name="Martinu J."/>
            <person name="Tarabai H."/>
            <person name="Stefka J."/>
            <person name="Hypsa V."/>
        </authorList>
    </citation>
    <scope>NUCLEOTIDE SEQUENCE [LARGE SCALE GENOMIC DNA]</scope>
    <source>
        <strain evidence="2">HR10_N</strain>
    </source>
</reference>
<dbReference type="EMBL" id="JAWJWE010000040">
    <property type="protein sequence ID" value="KAK6619521.1"/>
    <property type="molecule type" value="Genomic_DNA"/>
</dbReference>
<organism evidence="2 3">
    <name type="scientific">Polyplax serrata</name>
    <name type="common">Common mouse louse</name>
    <dbReference type="NCBI Taxonomy" id="468196"/>
    <lineage>
        <taxon>Eukaryota</taxon>
        <taxon>Metazoa</taxon>
        <taxon>Ecdysozoa</taxon>
        <taxon>Arthropoda</taxon>
        <taxon>Hexapoda</taxon>
        <taxon>Insecta</taxon>
        <taxon>Pterygota</taxon>
        <taxon>Neoptera</taxon>
        <taxon>Paraneoptera</taxon>
        <taxon>Psocodea</taxon>
        <taxon>Troctomorpha</taxon>
        <taxon>Phthiraptera</taxon>
        <taxon>Anoplura</taxon>
        <taxon>Polyplacidae</taxon>
        <taxon>Polyplax</taxon>
    </lineage>
</organism>
<proteinExistence type="predicted"/>
<comment type="caution">
    <text evidence="2">The sequence shown here is derived from an EMBL/GenBank/DDBJ whole genome shotgun (WGS) entry which is preliminary data.</text>
</comment>
<gene>
    <name evidence="2" type="ORF">RUM43_012278</name>
</gene>